<dbReference type="Proteomes" id="UP000326170">
    <property type="component" value="Chromosome"/>
</dbReference>
<proteinExistence type="predicted"/>
<accession>A0A5P9P823</accession>
<keyword evidence="3" id="KW-1185">Reference proteome</keyword>
<gene>
    <name evidence="2" type="ORF">GCU68_05295</name>
</gene>
<reference evidence="2 3" key="1">
    <citation type="journal article" date="2007" name="Int. J. Syst. Evol. Microbiol.">
        <title>Natronorubrum sulfidifaciens sp. nov., an extremely haloalkaliphilic archaeon isolated from Aiding salt lake in Xin-Jiang, China.</title>
        <authorList>
            <person name="Cui H.L."/>
            <person name="Tohty D."/>
            <person name="Liu H.C."/>
            <person name="Liu S.J."/>
            <person name="Oren A."/>
            <person name="Zhou P.J."/>
        </authorList>
    </citation>
    <scope>NUCLEOTIDE SEQUENCE [LARGE SCALE GENOMIC DNA]</scope>
    <source>
        <strain evidence="2 3">7-3</strain>
    </source>
</reference>
<name>A0A5P9P823_9EURY</name>
<dbReference type="EMBL" id="CP045488">
    <property type="protein sequence ID" value="QFU84107.1"/>
    <property type="molecule type" value="Genomic_DNA"/>
</dbReference>
<evidence type="ECO:0000313" key="2">
    <source>
        <dbReference type="EMBL" id="QFU84107.1"/>
    </source>
</evidence>
<protein>
    <submittedName>
        <fullName evidence="2">Uncharacterized protein</fullName>
    </submittedName>
</protein>
<organism evidence="2 3">
    <name type="scientific">Natronorubrum aibiense</name>
    <dbReference type="NCBI Taxonomy" id="348826"/>
    <lineage>
        <taxon>Archaea</taxon>
        <taxon>Methanobacteriati</taxon>
        <taxon>Methanobacteriota</taxon>
        <taxon>Stenosarchaea group</taxon>
        <taxon>Halobacteria</taxon>
        <taxon>Halobacteriales</taxon>
        <taxon>Natrialbaceae</taxon>
        <taxon>Natronorubrum</taxon>
    </lineage>
</organism>
<dbReference type="KEGG" id="nas:GCU68_05295"/>
<dbReference type="AlphaFoldDB" id="A0A5P9P823"/>
<evidence type="ECO:0000256" key="1">
    <source>
        <dbReference type="SAM" id="MobiDB-lite"/>
    </source>
</evidence>
<sequence>MTSIGGAAAVSRTTRSAAEQSIDGGPLHVRVYPGPVSVGGWLRSRFDGVRENWPPAFRDALSAVEDALEQVLAYAHERSRLEGLEARVERGRLVRFPLSAAPLSSEAVMPTLETTLEVFHDRLRARNVLTGSACHLLLCWAPSNFRVGYGGTLAPNAIVGADIDGTSGDASTVANVGATEVWDSRPVTRNMAIHETLHTFLPADIVGSVGDSRCAHDLGTAVRTDENTLRVSPMATAYAGPDEIGGGTRWHGRGCVDHDAFHRHDGYEGVEHWTYTTELSEATLEAVTRTLERLSRREPLD</sequence>
<feature type="compositionally biased region" description="Low complexity" evidence="1">
    <location>
        <begin position="7"/>
        <end position="18"/>
    </location>
</feature>
<feature type="region of interest" description="Disordered" evidence="1">
    <location>
        <begin position="1"/>
        <end position="21"/>
    </location>
</feature>
<evidence type="ECO:0000313" key="3">
    <source>
        <dbReference type="Proteomes" id="UP000326170"/>
    </source>
</evidence>